<evidence type="ECO:0000256" key="2">
    <source>
        <dbReference type="SAM" id="Phobius"/>
    </source>
</evidence>
<reference evidence="3 4" key="1">
    <citation type="submission" date="2019-07" db="EMBL/GenBank/DDBJ databases">
        <title>Whole genome shotgun sequence of Cellulomonas soli NBRC 109434.</title>
        <authorList>
            <person name="Hosoyama A."/>
            <person name="Uohara A."/>
            <person name="Ohji S."/>
            <person name="Ichikawa N."/>
        </authorList>
    </citation>
    <scope>NUCLEOTIDE SEQUENCE [LARGE SCALE GENOMIC DNA]</scope>
    <source>
        <strain evidence="3 4">NBRC 109434</strain>
    </source>
</reference>
<evidence type="ECO:0000256" key="1">
    <source>
        <dbReference type="SAM" id="MobiDB-lite"/>
    </source>
</evidence>
<protein>
    <submittedName>
        <fullName evidence="3">Uncharacterized protein</fullName>
    </submittedName>
</protein>
<evidence type="ECO:0000313" key="4">
    <source>
        <dbReference type="Proteomes" id="UP000321798"/>
    </source>
</evidence>
<feature type="compositionally biased region" description="Low complexity" evidence="1">
    <location>
        <begin position="735"/>
        <end position="745"/>
    </location>
</feature>
<dbReference type="InterPro" id="IPR046112">
    <property type="entry name" value="DUF6049"/>
</dbReference>
<feature type="compositionally biased region" description="Acidic residues" evidence="1">
    <location>
        <begin position="214"/>
        <end position="228"/>
    </location>
</feature>
<accession>A0A512PI78</accession>
<comment type="caution">
    <text evidence="3">The sequence shown here is derived from an EMBL/GenBank/DDBJ whole genome shotgun (WGS) entry which is preliminary data.</text>
</comment>
<dbReference type="EMBL" id="BKAL01000017">
    <property type="protein sequence ID" value="GEP70904.1"/>
    <property type="molecule type" value="Genomic_DNA"/>
</dbReference>
<proteinExistence type="predicted"/>
<sequence>MTRPAPALPGRSPRRSLRAVLATLLALPFVVGPLVAPAGATTSVGSSATATGTDTMPVTVQISEVSPAVLRPGQDLVVRATVRNDGDTTIEHPRATVLLNRFRPSTRAELQAWTDLAPTAAAGRPTAQVTLTEPLAPGATAPVEVTVPAAAIGLLEYADSWGPRGLSLEIGDGGRRVGLQRTFLLWLTAEDVAQTRVSVLFPVVGPATSVTTTTEDESTATSDEDVPVDADATAPTVDESALESLTSPEGRLADLLAVTRGHPSVAWAVDPALLEEAEAGGPHARTWFDEVTTRTLPGRDVFALPWSDPDLAAAAHAGHADLVGVARDLSAATPDDTFGVTPRTDLLWAPPTGTDSSTAALAATLGVGTLVVGSDLLVPTDLRVTAGSRTSVDTSAGTQDVLVPDATLDALLTDPTSVEPGATTATTVQRVLAETAVATREDAANVQHLLLAPARDWDPDVPTATAVLDALESAPWLQATPVSTLIGSSDTGADRSPLPTTARTEQELSAAEVNALATARADAQAFASVSDDPTSLLTGVDESLVAPLAVAWRDDPAGRAALVQQAVAGTQERLAGLSIAPLSNTNVVSTHSDVRVVVRNDLATAATVTVELRPAKACLTADDSPTVTVAAGAQETVPVALTATANCEVRVDALLTTATGHVVSPTVEFTARVSPTIEGVGTVVVGILLAVGLVLGIVRTVRRGQSARRGARTEAEAIATGEVASVGVLGGGAPATGTTAAVRPAPTEEKR</sequence>
<keyword evidence="2" id="KW-0812">Transmembrane</keyword>
<keyword evidence="4" id="KW-1185">Reference proteome</keyword>
<feature type="transmembrane region" description="Helical" evidence="2">
    <location>
        <begin position="679"/>
        <end position="698"/>
    </location>
</feature>
<keyword evidence="2" id="KW-0472">Membrane</keyword>
<keyword evidence="2" id="KW-1133">Transmembrane helix</keyword>
<dbReference type="AlphaFoldDB" id="A0A512PI78"/>
<gene>
    <name evidence="3" type="ORF">CSO01_36190</name>
</gene>
<feature type="region of interest" description="Disordered" evidence="1">
    <location>
        <begin position="732"/>
        <end position="751"/>
    </location>
</feature>
<evidence type="ECO:0000313" key="3">
    <source>
        <dbReference type="EMBL" id="GEP70904.1"/>
    </source>
</evidence>
<name>A0A512PI78_9CELL</name>
<dbReference type="Pfam" id="PF19516">
    <property type="entry name" value="DUF6049"/>
    <property type="match status" value="1"/>
</dbReference>
<feature type="region of interest" description="Disordered" evidence="1">
    <location>
        <begin position="209"/>
        <end position="230"/>
    </location>
</feature>
<dbReference type="Proteomes" id="UP000321798">
    <property type="component" value="Unassembled WGS sequence"/>
</dbReference>
<dbReference type="RefSeq" id="WP_179561682.1">
    <property type="nucleotide sequence ID" value="NZ_BKAL01000017.1"/>
</dbReference>
<feature type="region of interest" description="Disordered" evidence="1">
    <location>
        <begin position="485"/>
        <end position="504"/>
    </location>
</feature>
<organism evidence="3 4">
    <name type="scientific">Cellulomonas soli</name>
    <dbReference type="NCBI Taxonomy" id="931535"/>
    <lineage>
        <taxon>Bacteria</taxon>
        <taxon>Bacillati</taxon>
        <taxon>Actinomycetota</taxon>
        <taxon>Actinomycetes</taxon>
        <taxon>Micrococcales</taxon>
        <taxon>Cellulomonadaceae</taxon>
        <taxon>Cellulomonas</taxon>
    </lineage>
</organism>